<dbReference type="RefSeq" id="WP_289826190.1">
    <property type="nucleotide sequence ID" value="NZ_JAUEIE010000017.1"/>
</dbReference>
<dbReference type="SMART" id="SM00028">
    <property type="entry name" value="TPR"/>
    <property type="match status" value="4"/>
</dbReference>
<accession>A0AAW7JXH3</accession>
<dbReference type="AlphaFoldDB" id="A0AAW7JXH3"/>
<organism evidence="5 7">
    <name type="scientific">Leyella lascolaii</name>
    <dbReference type="NCBI Taxonomy" id="1776379"/>
    <lineage>
        <taxon>Bacteria</taxon>
        <taxon>Pseudomonadati</taxon>
        <taxon>Bacteroidota</taxon>
        <taxon>Bacteroidia</taxon>
        <taxon>Bacteroidales</taxon>
        <taxon>Prevotellaceae</taxon>
        <taxon>Leyella</taxon>
    </lineage>
</organism>
<protein>
    <recommendedName>
        <fullName evidence="8">Tetratricopeptide repeat protein</fullName>
    </recommendedName>
</protein>
<proteinExistence type="predicted"/>
<evidence type="ECO:0000256" key="2">
    <source>
        <dbReference type="ARBA" id="ARBA00022803"/>
    </source>
</evidence>
<keyword evidence="2" id="KW-0802">TPR repeat</keyword>
<evidence type="ECO:0000256" key="1">
    <source>
        <dbReference type="ARBA" id="ARBA00022737"/>
    </source>
</evidence>
<keyword evidence="1" id="KW-0677">Repeat</keyword>
<feature type="chain" id="PRO_5043745483" description="Tetratricopeptide repeat protein" evidence="3">
    <location>
        <begin position="21"/>
        <end position="554"/>
    </location>
</feature>
<gene>
    <name evidence="4" type="ORF">QVN81_12000</name>
    <name evidence="5" type="ORF">QVN84_11050</name>
</gene>
<name>A0AAW7JXH3_9BACT</name>
<dbReference type="InterPro" id="IPR050498">
    <property type="entry name" value="Ycf3"/>
</dbReference>
<dbReference type="PANTHER" id="PTHR44858">
    <property type="entry name" value="TETRATRICOPEPTIDE REPEAT PROTEIN 6"/>
    <property type="match status" value="1"/>
</dbReference>
<dbReference type="PANTHER" id="PTHR44858:SF1">
    <property type="entry name" value="UDP-N-ACETYLGLUCOSAMINE--PEPTIDE N-ACETYLGLUCOSAMINYLTRANSFERASE SPINDLY-RELATED"/>
    <property type="match status" value="1"/>
</dbReference>
<keyword evidence="3" id="KW-0732">Signal</keyword>
<keyword evidence="6" id="KW-1185">Reference proteome</keyword>
<evidence type="ECO:0008006" key="8">
    <source>
        <dbReference type="Google" id="ProtNLM"/>
    </source>
</evidence>
<evidence type="ECO:0000313" key="7">
    <source>
        <dbReference type="Proteomes" id="UP001168478"/>
    </source>
</evidence>
<evidence type="ECO:0000313" key="6">
    <source>
        <dbReference type="Proteomes" id="UP001167831"/>
    </source>
</evidence>
<dbReference type="EMBL" id="JAUEIE010000017">
    <property type="protein sequence ID" value="MDN0023730.1"/>
    <property type="molecule type" value="Genomic_DNA"/>
</dbReference>
<dbReference type="Gene3D" id="1.25.40.10">
    <property type="entry name" value="Tetratricopeptide repeat domain"/>
    <property type="match status" value="3"/>
</dbReference>
<dbReference type="GO" id="GO:0009279">
    <property type="term" value="C:cell outer membrane"/>
    <property type="evidence" value="ECO:0007669"/>
    <property type="project" value="TreeGrafter"/>
</dbReference>
<dbReference type="SUPFAM" id="SSF48452">
    <property type="entry name" value="TPR-like"/>
    <property type="match status" value="2"/>
</dbReference>
<dbReference type="Proteomes" id="UP001168478">
    <property type="component" value="Unassembled WGS sequence"/>
</dbReference>
<evidence type="ECO:0000313" key="4">
    <source>
        <dbReference type="EMBL" id="MDN0023730.1"/>
    </source>
</evidence>
<reference evidence="5" key="2">
    <citation type="submission" date="2023-08" db="EMBL/GenBank/DDBJ databases">
        <title>Identification and characterization of horizontal gene transfer across gut microbiota members of farm animals based on homology search.</title>
        <authorList>
            <person name="Schwarzerova J."/>
            <person name="Nykrynova M."/>
            <person name="Jureckova K."/>
            <person name="Cejkova D."/>
            <person name="Rychlik I."/>
        </authorList>
    </citation>
    <scope>NUCLEOTIDE SEQUENCE</scope>
    <source>
        <strain evidence="5">ET15</strain>
        <strain evidence="4">ET37</strain>
    </source>
</reference>
<dbReference type="GO" id="GO:0046813">
    <property type="term" value="P:receptor-mediated virion attachment to host cell"/>
    <property type="evidence" value="ECO:0007669"/>
    <property type="project" value="TreeGrafter"/>
</dbReference>
<dbReference type="EMBL" id="JAUEIF010000011">
    <property type="protein sequence ID" value="MDN0026052.1"/>
    <property type="molecule type" value="Genomic_DNA"/>
</dbReference>
<comment type="caution">
    <text evidence="5">The sequence shown here is derived from an EMBL/GenBank/DDBJ whole genome shotgun (WGS) entry which is preliminary data.</text>
</comment>
<dbReference type="InterPro" id="IPR019734">
    <property type="entry name" value="TPR_rpt"/>
</dbReference>
<dbReference type="InterPro" id="IPR011990">
    <property type="entry name" value="TPR-like_helical_dom_sf"/>
</dbReference>
<sequence>MKRLYSIIAILTLSISLSNAQPSVKKYGKSVFTLTTFDKDGNIKSSDIYGVFVGSEGEAISLWTPFIDTDSAIVKTSNGDIMEVESIIGANELYNVCKFKVKGKTSSVEIARKPSTQGENMWVLFNKNNKLGASKCEIDKTEAFMDKYTYYIISMEDAPEFSGCPVIDKDGKLTGLFQRSGSSAGINVVDANFTDSIETKGLFISNSMYRQTGIKLNMPADKQEALIMLVMAKEQCDSSKYVKYVDDFISSFPTEVNGYSTRAMNLVSAGHFEEADKTMKTAIEKTADKAAAHAEYSSVIYQKLIYSPDTTYKEWTLDKALGEIRKAYEMSPQPVYRHREAQIIYTKGDYQKAYDMFIGLTKEELKLEELFLEAAQCKIQLNAPDTEVVVLLDSAVSACPKPLTSISSPYILARGQIYDKMGEYRKALADYNVYDTLMLGNADAPFYYTRFKCELNIKQYKQALNDIAHAAYLNPNEPVYLAEMSSLQLRLNQLDDAIKSADLCIRIAPEFPDAYLIKGLALIHKKDKSNGLQMLEKARGLGDSRAQELIDKYK</sequence>
<reference evidence="5" key="1">
    <citation type="submission" date="2023-06" db="EMBL/GenBank/DDBJ databases">
        <authorList>
            <person name="Zeman M."/>
            <person name="Kubasova T."/>
            <person name="Jahodarova E."/>
            <person name="Nykrynova M."/>
            <person name="Rychlik I."/>
        </authorList>
    </citation>
    <scope>NUCLEOTIDE SEQUENCE</scope>
    <source>
        <strain evidence="5">ET15</strain>
        <strain evidence="4">ET37</strain>
    </source>
</reference>
<feature type="signal peptide" evidence="3">
    <location>
        <begin position="1"/>
        <end position="20"/>
    </location>
</feature>
<dbReference type="Proteomes" id="UP001167831">
    <property type="component" value="Unassembled WGS sequence"/>
</dbReference>
<evidence type="ECO:0000313" key="5">
    <source>
        <dbReference type="EMBL" id="MDN0026052.1"/>
    </source>
</evidence>
<evidence type="ECO:0000256" key="3">
    <source>
        <dbReference type="SAM" id="SignalP"/>
    </source>
</evidence>